<dbReference type="GO" id="GO:0004672">
    <property type="term" value="F:protein kinase activity"/>
    <property type="evidence" value="ECO:0007669"/>
    <property type="project" value="InterPro"/>
</dbReference>
<dbReference type="EMBL" id="CAJHUC010000443">
    <property type="protein sequence ID" value="CAD7696192.1"/>
    <property type="molecule type" value="Genomic_DNA"/>
</dbReference>
<protein>
    <recommendedName>
        <fullName evidence="1">Protein kinase domain-containing protein</fullName>
    </recommendedName>
</protein>
<comment type="caution">
    <text evidence="2">The sequence shown here is derived from an EMBL/GenBank/DDBJ whole genome shotgun (WGS) entry which is preliminary data.</text>
</comment>
<organism evidence="2 3">
    <name type="scientific">Ostreobium quekettii</name>
    <dbReference type="NCBI Taxonomy" id="121088"/>
    <lineage>
        <taxon>Eukaryota</taxon>
        <taxon>Viridiplantae</taxon>
        <taxon>Chlorophyta</taxon>
        <taxon>core chlorophytes</taxon>
        <taxon>Ulvophyceae</taxon>
        <taxon>TCBD clade</taxon>
        <taxon>Bryopsidales</taxon>
        <taxon>Ostreobineae</taxon>
        <taxon>Ostreobiaceae</taxon>
        <taxon>Ostreobium</taxon>
    </lineage>
</organism>
<keyword evidence="3" id="KW-1185">Reference proteome</keyword>
<sequence length="497" mass="54934">MPPVNGKCLPSDCPSTFPLHVAASQECSLLRVRLGSWPRDSGRRRRGRTAMGLGDVLGGAGDLAQMVPLSGVDLSAVSEFANTAMELLPEPLRPLVSVLVDDVMGVVSLRPTSVQIGRLGLIYYLLFTTPGPLSGIIDYYILGPLGKLLQKRWKSEDFIVRDRLGGGNYGTTFEAIMTKKSGESVGAELTPEQKKRRVVLKKVNMDSNEIRGNFLGGGTMARGAGETGQAEAYMYAKIGRNLLVKPWCANYKGVFFAEQSDGGFIAGSQWLVWDFESDATLSDVVEGPLQNFPACVQEFVLRNGANMPQQERDSKVIKRIMKRILTGLKQLHSMGLVHRDIKPANLLVTASGEIKMIDFGAAVDMCTGVNFNPQVGMMDPRYSPPEEVVLPRSFPSVQPPLLAALLSPLVWWIGRPDLFDTYSAGMILVQMAIPELRPMRTQRLFVQELEEYFDDLRKWRAESPRGKTADFSLLDMNNGAGWDLACKLVRRRNGFMR</sequence>
<name>A0A8S1IRV2_9CHLO</name>
<evidence type="ECO:0000313" key="2">
    <source>
        <dbReference type="EMBL" id="CAD7696192.1"/>
    </source>
</evidence>
<dbReference type="Gene3D" id="1.10.510.10">
    <property type="entry name" value="Transferase(Phosphotransferase) domain 1"/>
    <property type="match status" value="1"/>
</dbReference>
<evidence type="ECO:0000313" key="3">
    <source>
        <dbReference type="Proteomes" id="UP000708148"/>
    </source>
</evidence>
<dbReference type="PROSITE" id="PS00108">
    <property type="entry name" value="PROTEIN_KINASE_ST"/>
    <property type="match status" value="1"/>
</dbReference>
<dbReference type="Proteomes" id="UP000708148">
    <property type="component" value="Unassembled WGS sequence"/>
</dbReference>
<dbReference type="Pfam" id="PF00069">
    <property type="entry name" value="Pkinase"/>
    <property type="match status" value="1"/>
</dbReference>
<dbReference type="PANTHER" id="PTHR46699:SF1">
    <property type="entry name" value="SERINE_THREONINE-PROTEIN KINASE STN8, CHLOROPLASTIC"/>
    <property type="match status" value="1"/>
</dbReference>
<dbReference type="SMART" id="SM00220">
    <property type="entry name" value="S_TKc"/>
    <property type="match status" value="1"/>
</dbReference>
<gene>
    <name evidence="2" type="ORF">OSTQU699_LOCUS1553</name>
</gene>
<dbReference type="PROSITE" id="PS50011">
    <property type="entry name" value="PROTEIN_KINASE_DOM"/>
    <property type="match status" value="1"/>
</dbReference>
<dbReference type="AlphaFoldDB" id="A0A8S1IRV2"/>
<accession>A0A8S1IRV2</accession>
<feature type="domain" description="Protein kinase" evidence="1">
    <location>
        <begin position="158"/>
        <end position="497"/>
    </location>
</feature>
<reference evidence="2" key="1">
    <citation type="submission" date="2020-12" db="EMBL/GenBank/DDBJ databases">
        <authorList>
            <person name="Iha C."/>
        </authorList>
    </citation>
    <scope>NUCLEOTIDE SEQUENCE</scope>
</reference>
<evidence type="ECO:0000259" key="1">
    <source>
        <dbReference type="PROSITE" id="PS50011"/>
    </source>
</evidence>
<dbReference type="InterPro" id="IPR000719">
    <property type="entry name" value="Prot_kinase_dom"/>
</dbReference>
<dbReference type="PANTHER" id="PTHR46699">
    <property type="entry name" value="SERINE/THREONINE-PROTEIN KINASE STN8, CHLOROPLASTIC-RELATED"/>
    <property type="match status" value="1"/>
</dbReference>
<dbReference type="GO" id="GO:0005524">
    <property type="term" value="F:ATP binding"/>
    <property type="evidence" value="ECO:0007669"/>
    <property type="project" value="InterPro"/>
</dbReference>
<dbReference type="OrthoDB" id="10252171at2759"/>
<proteinExistence type="predicted"/>
<dbReference type="SUPFAM" id="SSF56112">
    <property type="entry name" value="Protein kinase-like (PK-like)"/>
    <property type="match status" value="1"/>
</dbReference>
<dbReference type="InterPro" id="IPR008271">
    <property type="entry name" value="Ser/Thr_kinase_AS"/>
</dbReference>
<dbReference type="InterPro" id="IPR011009">
    <property type="entry name" value="Kinase-like_dom_sf"/>
</dbReference>